<dbReference type="Pfam" id="PF07298">
    <property type="entry name" value="NnrU"/>
    <property type="match status" value="1"/>
</dbReference>
<dbReference type="Gene3D" id="1.20.120.1630">
    <property type="match status" value="1"/>
</dbReference>
<evidence type="ECO:0000256" key="1">
    <source>
        <dbReference type="ARBA" id="ARBA00004141"/>
    </source>
</evidence>
<reference evidence="7" key="1">
    <citation type="submission" date="2023-02" db="EMBL/GenBank/DDBJ databases">
        <title>Description and genomic characterization of Salipiger bruguierae sp. nov., isolated from the sediment of mangrove plant Bruguiera sexangula.</title>
        <authorList>
            <person name="Long M."/>
        </authorList>
    </citation>
    <scope>NUCLEOTIDE SEQUENCE</scope>
    <source>
        <strain evidence="7">H15</strain>
        <plasmid evidence="7">unnamed5</plasmid>
    </source>
</reference>
<name>A0AAU8AV73_9RHOB</name>
<feature type="transmembrane region" description="Helical" evidence="5">
    <location>
        <begin position="71"/>
        <end position="92"/>
    </location>
</feature>
<evidence type="ECO:0000256" key="2">
    <source>
        <dbReference type="ARBA" id="ARBA00022692"/>
    </source>
</evidence>
<dbReference type="EMBL" id="CP123390">
    <property type="protein sequence ID" value="XCC97915.1"/>
    <property type="molecule type" value="Genomic_DNA"/>
</dbReference>
<keyword evidence="3 5" id="KW-1133">Transmembrane helix</keyword>
<feature type="transmembrane region" description="Helical" evidence="5">
    <location>
        <begin position="140"/>
        <end position="160"/>
    </location>
</feature>
<accession>A0AAU8AV73</accession>
<dbReference type="RefSeq" id="WP_353476794.1">
    <property type="nucleotide sequence ID" value="NZ_CP123390.1"/>
</dbReference>
<feature type="transmembrane region" description="Helical" evidence="5">
    <location>
        <begin position="194"/>
        <end position="216"/>
    </location>
</feature>
<geneLocation type="plasmid" evidence="7">
    <name>unnamed5</name>
</geneLocation>
<protein>
    <submittedName>
        <fullName evidence="7">NnrU family protein</fullName>
    </submittedName>
</protein>
<dbReference type="InterPro" id="IPR009915">
    <property type="entry name" value="NnrU_dom"/>
</dbReference>
<feature type="transmembrane region" description="Helical" evidence="5">
    <location>
        <begin position="113"/>
        <end position="134"/>
    </location>
</feature>
<feature type="domain" description="NnrU" evidence="6">
    <location>
        <begin position="5"/>
        <end position="220"/>
    </location>
</feature>
<sequence length="222" mass="24477">MSWAVLALAFAAFFLSHSVPLRPPVRKFLEARLGARGFSLAYSAASLAVLVWLVAAADRAPFVPLWDWAPWQSAVTLCLMAMACLLFTASVARPNPLSFGGRGDARFDPARPGLFRVIRHPLLMVLALWSSAHLVANGDLAHVLLFGTFFVFSLMGGRMVDRRRRHEMGEDWSRLVVAMRKAPPWRTELTWPEILLRMLAGAGLYVGLIALHPLVIGVAPLP</sequence>
<evidence type="ECO:0000256" key="5">
    <source>
        <dbReference type="SAM" id="Phobius"/>
    </source>
</evidence>
<keyword evidence="4 5" id="KW-0472">Membrane</keyword>
<proteinExistence type="predicted"/>
<evidence type="ECO:0000259" key="6">
    <source>
        <dbReference type="Pfam" id="PF07298"/>
    </source>
</evidence>
<keyword evidence="7" id="KW-0614">Plasmid</keyword>
<dbReference type="GO" id="GO:0016020">
    <property type="term" value="C:membrane"/>
    <property type="evidence" value="ECO:0007669"/>
    <property type="project" value="UniProtKB-SubCell"/>
</dbReference>
<gene>
    <name evidence="7" type="ORF">PVT71_28445</name>
</gene>
<comment type="subcellular location">
    <subcellularLocation>
        <location evidence="1">Membrane</location>
        <topology evidence="1">Multi-pass membrane protein</topology>
    </subcellularLocation>
</comment>
<evidence type="ECO:0000313" key="7">
    <source>
        <dbReference type="EMBL" id="XCC97915.1"/>
    </source>
</evidence>
<evidence type="ECO:0000256" key="3">
    <source>
        <dbReference type="ARBA" id="ARBA00022989"/>
    </source>
</evidence>
<organism evidence="7">
    <name type="scientific">Alloyangia sp. H15</name>
    <dbReference type="NCBI Taxonomy" id="3029062"/>
    <lineage>
        <taxon>Bacteria</taxon>
        <taxon>Pseudomonadati</taxon>
        <taxon>Pseudomonadota</taxon>
        <taxon>Alphaproteobacteria</taxon>
        <taxon>Rhodobacterales</taxon>
        <taxon>Roseobacteraceae</taxon>
        <taxon>Alloyangia</taxon>
    </lineage>
</organism>
<evidence type="ECO:0000256" key="4">
    <source>
        <dbReference type="ARBA" id="ARBA00023136"/>
    </source>
</evidence>
<keyword evidence="2 5" id="KW-0812">Transmembrane</keyword>
<dbReference type="AlphaFoldDB" id="A0AAU8AV73"/>